<sequence>MKFFAIIALVSAGLAAARTVNPRQAGKPFGQEICNDLNLGLQKCMQVTTDCINKGNSNTADLVACVKANANVRDRPDGSNIEPHPITN</sequence>
<feature type="chain" id="PRO_5012111853" description="Extracellular membrane protein CFEM domain-containing protein" evidence="1">
    <location>
        <begin position="18"/>
        <end position="88"/>
    </location>
</feature>
<keyword evidence="3" id="KW-1185">Reference proteome</keyword>
<keyword evidence="1" id="KW-0732">Signal</keyword>
<evidence type="ECO:0008006" key="4">
    <source>
        <dbReference type="Google" id="ProtNLM"/>
    </source>
</evidence>
<dbReference type="Proteomes" id="UP000037136">
    <property type="component" value="Unassembled WGS sequence"/>
</dbReference>
<feature type="signal peptide" evidence="1">
    <location>
        <begin position="1"/>
        <end position="17"/>
    </location>
</feature>
<protein>
    <recommendedName>
        <fullName evidence="4">Extracellular membrane protein CFEM domain-containing protein</fullName>
    </recommendedName>
</protein>
<gene>
    <name evidence="2" type="ORF">XA68_10035</name>
</gene>
<organism evidence="2 3">
    <name type="scientific">Ophiocordyceps unilateralis</name>
    <name type="common">Zombie-ant fungus</name>
    <name type="synonym">Torrubia unilateralis</name>
    <dbReference type="NCBI Taxonomy" id="268505"/>
    <lineage>
        <taxon>Eukaryota</taxon>
        <taxon>Fungi</taxon>
        <taxon>Dikarya</taxon>
        <taxon>Ascomycota</taxon>
        <taxon>Pezizomycotina</taxon>
        <taxon>Sordariomycetes</taxon>
        <taxon>Hypocreomycetidae</taxon>
        <taxon>Hypocreales</taxon>
        <taxon>Ophiocordycipitaceae</taxon>
        <taxon>Ophiocordyceps</taxon>
    </lineage>
</organism>
<dbReference type="EMBL" id="LAZP02000001">
    <property type="protein sequence ID" value="PFH63443.1"/>
    <property type="molecule type" value="Genomic_DNA"/>
</dbReference>
<comment type="caution">
    <text evidence="2">The sequence shown here is derived from an EMBL/GenBank/DDBJ whole genome shotgun (WGS) entry which is preliminary data.</text>
</comment>
<evidence type="ECO:0000313" key="3">
    <source>
        <dbReference type="Proteomes" id="UP000037136"/>
    </source>
</evidence>
<evidence type="ECO:0000256" key="1">
    <source>
        <dbReference type="SAM" id="SignalP"/>
    </source>
</evidence>
<evidence type="ECO:0000313" key="2">
    <source>
        <dbReference type="EMBL" id="PFH63443.1"/>
    </source>
</evidence>
<reference evidence="2 3" key="1">
    <citation type="journal article" date="2015" name="BMC Genomics">
        <title>Gene expression during zombie ant biting behavior reflects the complexity underlying fungal parasitic behavioral manipulation.</title>
        <authorList>
            <person name="de Bekker C."/>
            <person name="Ohm R.A."/>
            <person name="Loreto R.G."/>
            <person name="Sebastian A."/>
            <person name="Albert I."/>
            <person name="Merrow M."/>
            <person name="Brachmann A."/>
            <person name="Hughes D.P."/>
        </authorList>
    </citation>
    <scope>NUCLEOTIDE SEQUENCE [LARGE SCALE GENOMIC DNA]</scope>
    <source>
        <strain evidence="2 3">SC16a</strain>
    </source>
</reference>
<reference evidence="2 3" key="2">
    <citation type="journal article" date="2017" name="Sci. Rep.">
        <title>Ant-infecting Ophiocordyceps genomes reveal a high diversity of potential behavioral manipulation genes and a possible major role for enterotoxins.</title>
        <authorList>
            <person name="de Bekker C."/>
            <person name="Ohm R.A."/>
            <person name="Evans H.C."/>
            <person name="Brachmann A."/>
            <person name="Hughes D.P."/>
        </authorList>
    </citation>
    <scope>NUCLEOTIDE SEQUENCE [LARGE SCALE GENOMIC DNA]</scope>
    <source>
        <strain evidence="2 3">SC16a</strain>
    </source>
</reference>
<name>A0A2A9PVF5_OPHUN</name>
<proteinExistence type="predicted"/>
<accession>A0A2A9PVF5</accession>
<dbReference type="AlphaFoldDB" id="A0A2A9PVF5"/>